<evidence type="ECO:0000256" key="6">
    <source>
        <dbReference type="ARBA" id="ARBA00022989"/>
    </source>
</evidence>
<dbReference type="AlphaFoldDB" id="A0A0U1NU00"/>
<feature type="transmembrane region" description="Helical" evidence="9">
    <location>
        <begin position="226"/>
        <end position="243"/>
    </location>
</feature>
<feature type="transmembrane region" description="Helical" evidence="9">
    <location>
        <begin position="343"/>
        <end position="369"/>
    </location>
</feature>
<feature type="transmembrane region" description="Helical" evidence="9">
    <location>
        <begin position="7"/>
        <end position="25"/>
    </location>
</feature>
<keyword evidence="5 9" id="KW-0812">Transmembrane</keyword>
<dbReference type="RefSeq" id="WP_090632687.1">
    <property type="nucleotide sequence ID" value="NZ_CVRB01000001.1"/>
</dbReference>
<dbReference type="Proteomes" id="UP000199087">
    <property type="component" value="Unassembled WGS sequence"/>
</dbReference>
<evidence type="ECO:0000256" key="8">
    <source>
        <dbReference type="ARBA" id="ARBA00038435"/>
    </source>
</evidence>
<feature type="transmembrane region" description="Helical" evidence="9">
    <location>
        <begin position="249"/>
        <end position="266"/>
    </location>
</feature>
<comment type="subcellular location">
    <subcellularLocation>
        <location evidence="1">Cell membrane</location>
        <topology evidence="1">Multi-pass membrane protein</topology>
    </subcellularLocation>
</comment>
<evidence type="ECO:0000256" key="9">
    <source>
        <dbReference type="SAM" id="Phobius"/>
    </source>
</evidence>
<dbReference type="PANTHER" id="PTHR33451:SF6">
    <property type="entry name" value="NA(+)_H(+) ANTIPORTER NHAC"/>
    <property type="match status" value="1"/>
</dbReference>
<dbReference type="GO" id="GO:0015297">
    <property type="term" value="F:antiporter activity"/>
    <property type="evidence" value="ECO:0007669"/>
    <property type="project" value="UniProtKB-KW"/>
</dbReference>
<dbReference type="PANTHER" id="PTHR33451">
    <property type="entry name" value="MALATE-2H(+)/NA(+)-LACTATE ANTIPORTER"/>
    <property type="match status" value="1"/>
</dbReference>
<evidence type="ECO:0000256" key="7">
    <source>
        <dbReference type="ARBA" id="ARBA00023136"/>
    </source>
</evidence>
<dbReference type="OrthoDB" id="9762978at2"/>
<feature type="domain" description="Na+/H+ antiporter NhaC-like C-terminal" evidence="10">
    <location>
        <begin position="154"/>
        <end position="444"/>
    </location>
</feature>
<evidence type="ECO:0000256" key="1">
    <source>
        <dbReference type="ARBA" id="ARBA00004651"/>
    </source>
</evidence>
<feature type="transmembrane region" description="Helical" evidence="9">
    <location>
        <begin position="390"/>
        <end position="413"/>
    </location>
</feature>
<feature type="transmembrane region" description="Helical" evidence="9">
    <location>
        <begin position="103"/>
        <end position="133"/>
    </location>
</feature>
<feature type="transmembrane region" description="Helical" evidence="9">
    <location>
        <begin position="425"/>
        <end position="449"/>
    </location>
</feature>
<evidence type="ECO:0000256" key="2">
    <source>
        <dbReference type="ARBA" id="ARBA00022448"/>
    </source>
</evidence>
<keyword evidence="3" id="KW-0050">Antiport</keyword>
<evidence type="ECO:0000259" key="10">
    <source>
        <dbReference type="Pfam" id="PF03553"/>
    </source>
</evidence>
<organism evidence="11 12">
    <name type="scientific">Neobacillus massiliamazoniensis</name>
    <dbReference type="NCBI Taxonomy" id="1499688"/>
    <lineage>
        <taxon>Bacteria</taxon>
        <taxon>Bacillati</taxon>
        <taxon>Bacillota</taxon>
        <taxon>Bacilli</taxon>
        <taxon>Bacillales</taxon>
        <taxon>Bacillaceae</taxon>
        <taxon>Neobacillus</taxon>
    </lineage>
</organism>
<feature type="transmembrane region" description="Helical" evidence="9">
    <location>
        <begin position="31"/>
        <end position="49"/>
    </location>
</feature>
<protein>
    <submittedName>
        <fullName evidence="11">Na+/H+ antiporter NhaC</fullName>
    </submittedName>
</protein>
<dbReference type="Pfam" id="PF03553">
    <property type="entry name" value="Na_H_antiporter"/>
    <property type="match status" value="1"/>
</dbReference>
<dbReference type="GO" id="GO:0005886">
    <property type="term" value="C:plasma membrane"/>
    <property type="evidence" value="ECO:0007669"/>
    <property type="project" value="UniProtKB-SubCell"/>
</dbReference>
<evidence type="ECO:0000256" key="3">
    <source>
        <dbReference type="ARBA" id="ARBA00022449"/>
    </source>
</evidence>
<evidence type="ECO:0000313" key="12">
    <source>
        <dbReference type="Proteomes" id="UP000199087"/>
    </source>
</evidence>
<keyword evidence="6 9" id="KW-1133">Transmembrane helix</keyword>
<sequence>MATKRESILLITILFSLIGFGVIGLQILPHIPILFGIALLLLFGLFKRIPWSVMDTGIRNGITPGIPSIFIFLLVGVLIAIWIACGTIPTMMVYGFSIVSKQFFLATVFVVCAIVGTSIGSAFTTAATVGIAFMGMGHALGYDTAITAGAIISGAFFGDKMSPLSDTTNLAPAVSGVDMFDHIRNMLWTTIPAFIISVILFAIVGQGHAATVDFHTFQATLQKHSTISWITLLPVVLLLILAMKKVPAIPTLFVGTLSGIIILFLFHPHTSISNLISIMQDGYKSQTGMKEIDQLLTRGGMQSMLPSVSLIFLSLGMGGLLQEMGIIAQVMDSLSHFVRTSGRLIFSTALTAIGVNFLLGEQYLSIILPGRAYSESFDRIGLKRRNLSRVLEDAGTVVNPLVPWGVSGVFLSGVLNVPTFSYVPYTFFCLLCPVITIIVGFTGIGLSWVNGNSPIGKSVRTKTEA</sequence>
<name>A0A0U1NU00_9BACI</name>
<evidence type="ECO:0000256" key="4">
    <source>
        <dbReference type="ARBA" id="ARBA00022475"/>
    </source>
</evidence>
<keyword evidence="7 9" id="KW-0472">Membrane</keyword>
<dbReference type="InterPro" id="IPR018461">
    <property type="entry name" value="Na/H_Antiport_NhaC-like_C"/>
</dbReference>
<dbReference type="STRING" id="1499688.BN000_01420"/>
<keyword evidence="12" id="KW-1185">Reference proteome</keyword>
<reference evidence="12" key="1">
    <citation type="submission" date="2015-05" db="EMBL/GenBank/DDBJ databases">
        <authorList>
            <person name="Urmite Genomes"/>
        </authorList>
    </citation>
    <scope>NUCLEOTIDE SEQUENCE [LARGE SCALE GENOMIC DNA]</scope>
    <source>
        <strain evidence="12">LF1</strain>
    </source>
</reference>
<dbReference type="InterPro" id="IPR004770">
    <property type="entry name" value="Na/H_antiport_NhaC"/>
</dbReference>
<keyword evidence="4" id="KW-1003">Cell membrane</keyword>
<dbReference type="InterPro" id="IPR052180">
    <property type="entry name" value="NhaC_Na-H+_Antiporter"/>
</dbReference>
<dbReference type="EMBL" id="CVRB01000001">
    <property type="protein sequence ID" value="CRK81516.1"/>
    <property type="molecule type" value="Genomic_DNA"/>
</dbReference>
<accession>A0A0U1NU00</accession>
<feature type="transmembrane region" description="Helical" evidence="9">
    <location>
        <begin position="186"/>
        <end position="205"/>
    </location>
</feature>
<comment type="similarity">
    <text evidence="8">Belongs to the NhaC Na(+)/H(+) (TC 2.A.35) antiporter family.</text>
</comment>
<gene>
    <name evidence="11" type="primary">nhaC3</name>
    <name evidence="11" type="ORF">BN000_01420</name>
</gene>
<proteinExistence type="inferred from homology"/>
<keyword evidence="2" id="KW-0813">Transport</keyword>
<dbReference type="NCBIfam" id="TIGR00931">
    <property type="entry name" value="antiport_nhaC"/>
    <property type="match status" value="1"/>
</dbReference>
<evidence type="ECO:0000313" key="11">
    <source>
        <dbReference type="EMBL" id="CRK81516.1"/>
    </source>
</evidence>
<feature type="transmembrane region" description="Helical" evidence="9">
    <location>
        <begin position="70"/>
        <end position="97"/>
    </location>
</feature>
<feature type="transmembrane region" description="Helical" evidence="9">
    <location>
        <begin position="140"/>
        <end position="158"/>
    </location>
</feature>
<evidence type="ECO:0000256" key="5">
    <source>
        <dbReference type="ARBA" id="ARBA00022692"/>
    </source>
</evidence>
<feature type="transmembrane region" description="Helical" evidence="9">
    <location>
        <begin position="308"/>
        <end position="331"/>
    </location>
</feature>